<feature type="domain" description="Glycosyltransferase subfamily 4-like N-terminal" evidence="2">
    <location>
        <begin position="3"/>
        <end position="155"/>
    </location>
</feature>
<dbReference type="Proteomes" id="UP000006694">
    <property type="component" value="Chromosome"/>
</dbReference>
<dbReference type="HOGENOM" id="CLU_737222_0_0_10"/>
<keyword evidence="4" id="KW-1185">Reference proteome</keyword>
<dbReference type="GO" id="GO:0016757">
    <property type="term" value="F:glycosyltransferase activity"/>
    <property type="evidence" value="ECO:0007669"/>
    <property type="project" value="InterPro"/>
</dbReference>
<evidence type="ECO:0000313" key="3">
    <source>
        <dbReference type="EMBL" id="ABQ03348.1"/>
    </source>
</evidence>
<dbReference type="RefSeq" id="WP_012022418.1">
    <property type="nucleotide sequence ID" value="NC_009441.1"/>
</dbReference>
<dbReference type="AlphaFoldDB" id="A5FN63"/>
<proteinExistence type="predicted"/>
<dbReference type="EMBL" id="CP000685">
    <property type="protein sequence ID" value="ABQ03348.1"/>
    <property type="molecule type" value="Genomic_DNA"/>
</dbReference>
<dbReference type="Gene3D" id="3.40.50.2000">
    <property type="entry name" value="Glycogen Phosphorylase B"/>
    <property type="match status" value="2"/>
</dbReference>
<sequence length="380" mass="44169">MKILLVSMPSIHVIRWIENLKDTKYQLYWFDVLDRGTVETLHSVKQFTGWKKRKWPYIKGEYFLSKNFPGIYQKIIPTLEITANEALEKIIKEIQPDVIHSFEMQNCSYPILKTMLKFSKMKWLYSCWGNDLFYYMNFKNHNLKIKKVLKRVDYLHTDCKRDFHLAQKLNFSGKYLGLVPGGAGYKLKELEAFKLPVSERKIILVKGYEHTLGRGLNIIKALHSLQDEIKNYQVIIFGAHQNVTDYIKFNDLDFQSFNRHELLHDELTKLMGKSLLYIGNSISDGMPNTLLEAVLMGAFPIQSNPGRVTEEIIINGSNGLLINDPESVSEIKELILKSLSDLTMLQEALVKNQKIAADRLDYFDNKRKIVAMYKTVLECE</sequence>
<dbReference type="Pfam" id="PF00534">
    <property type="entry name" value="Glycos_transf_1"/>
    <property type="match status" value="1"/>
</dbReference>
<dbReference type="PANTHER" id="PTHR12526">
    <property type="entry name" value="GLYCOSYLTRANSFERASE"/>
    <property type="match status" value="1"/>
</dbReference>
<gene>
    <name evidence="3" type="ordered locus">Fjoh_0312</name>
</gene>
<evidence type="ECO:0000259" key="2">
    <source>
        <dbReference type="Pfam" id="PF13477"/>
    </source>
</evidence>
<dbReference type="InterPro" id="IPR001296">
    <property type="entry name" value="Glyco_trans_1"/>
</dbReference>
<dbReference type="eggNOG" id="COG0438">
    <property type="taxonomic scope" value="Bacteria"/>
</dbReference>
<accession>A5FN63</accession>
<name>A5FN63_FLAJ1</name>
<dbReference type="STRING" id="376686.Fjoh_0312"/>
<dbReference type="InterPro" id="IPR028098">
    <property type="entry name" value="Glyco_trans_4-like_N"/>
</dbReference>
<organism evidence="3 4">
    <name type="scientific">Flavobacterium johnsoniae (strain ATCC 17061 / DSM 2064 / JCM 8514 / BCRC 14874 / CCUG 350202 / NBRC 14942 / NCIMB 11054 / UW101)</name>
    <name type="common">Cytophaga johnsonae</name>
    <dbReference type="NCBI Taxonomy" id="376686"/>
    <lineage>
        <taxon>Bacteria</taxon>
        <taxon>Pseudomonadati</taxon>
        <taxon>Bacteroidota</taxon>
        <taxon>Flavobacteriia</taxon>
        <taxon>Flavobacteriales</taxon>
        <taxon>Flavobacteriaceae</taxon>
        <taxon>Flavobacterium</taxon>
    </lineage>
</organism>
<dbReference type="GeneID" id="31763178"/>
<feature type="domain" description="Glycosyl transferase family 1" evidence="1">
    <location>
        <begin position="217"/>
        <end position="352"/>
    </location>
</feature>
<dbReference type="SUPFAM" id="SSF53756">
    <property type="entry name" value="UDP-Glycosyltransferase/glycogen phosphorylase"/>
    <property type="match status" value="1"/>
</dbReference>
<reference evidence="3 4" key="1">
    <citation type="journal article" date="2009" name="Appl. Environ. Microbiol.">
        <title>Novel features of the polysaccharide-digesting gliding bacterium Flavobacterium johnsoniae as revealed by genome sequence analysis.</title>
        <authorList>
            <person name="McBride M.J."/>
            <person name="Xie G."/>
            <person name="Martens E.C."/>
            <person name="Lapidus A."/>
            <person name="Henrissat B."/>
            <person name="Rhodes R.G."/>
            <person name="Goltsman E."/>
            <person name="Wang W."/>
            <person name="Xu J."/>
            <person name="Hunnicutt D.W."/>
            <person name="Staroscik A.M."/>
            <person name="Hoover T.R."/>
            <person name="Cheng Y.Q."/>
            <person name="Stein J.L."/>
        </authorList>
    </citation>
    <scope>NUCLEOTIDE SEQUENCE [LARGE SCALE GENOMIC DNA]</scope>
    <source>
        <strain evidence="4">ATCC 17061 / DSM 2064 / JCM 8514 / BCRC 14874 / CCUG 350202 / NBRC 14942 / NCIMB 11054 / UW101</strain>
    </source>
</reference>
<protein>
    <submittedName>
        <fullName evidence="3">Alpha-glycosyltransferase-like protein Glycosyltransferase family 4</fullName>
    </submittedName>
</protein>
<dbReference type="Pfam" id="PF13477">
    <property type="entry name" value="Glyco_trans_4_2"/>
    <property type="match status" value="1"/>
</dbReference>
<evidence type="ECO:0000313" key="4">
    <source>
        <dbReference type="Proteomes" id="UP000006694"/>
    </source>
</evidence>
<dbReference type="KEGG" id="fjo:Fjoh_0312"/>
<dbReference type="OrthoDB" id="1411429at2"/>
<evidence type="ECO:0000259" key="1">
    <source>
        <dbReference type="Pfam" id="PF00534"/>
    </source>
</evidence>